<evidence type="ECO:0000256" key="1">
    <source>
        <dbReference type="SAM" id="Coils"/>
    </source>
</evidence>
<reference evidence="4 5" key="1">
    <citation type="submission" date="2018-02" db="EMBL/GenBank/DDBJ databases">
        <title>The genomes of Aspergillus section Nigri reveals drivers in fungal speciation.</title>
        <authorList>
            <consortium name="DOE Joint Genome Institute"/>
            <person name="Vesth T.C."/>
            <person name="Nybo J."/>
            <person name="Theobald S."/>
            <person name="Brandl J."/>
            <person name="Frisvad J.C."/>
            <person name="Nielsen K.F."/>
            <person name="Lyhne E.K."/>
            <person name="Kogle M.E."/>
            <person name="Kuo A."/>
            <person name="Riley R."/>
            <person name="Clum A."/>
            <person name="Nolan M."/>
            <person name="Lipzen A."/>
            <person name="Salamov A."/>
            <person name="Henrissat B."/>
            <person name="Wiebenga A."/>
            <person name="De vries R.P."/>
            <person name="Grigoriev I.V."/>
            <person name="Mortensen U.H."/>
            <person name="Andersen M.R."/>
            <person name="Baker S.E."/>
        </authorList>
    </citation>
    <scope>NUCLEOTIDE SEQUENCE [LARGE SCALE GENOMIC DNA]</scope>
    <source>
        <strain evidence="4 5">CBS 121593</strain>
    </source>
</reference>
<evidence type="ECO:0000259" key="3">
    <source>
        <dbReference type="Pfam" id="PF24564"/>
    </source>
</evidence>
<dbReference type="OrthoDB" id="3598281at2759"/>
<feature type="domain" description="Dynamin N-terminal" evidence="2">
    <location>
        <begin position="271"/>
        <end position="505"/>
    </location>
</feature>
<dbReference type="PANTHER" id="PTHR36681">
    <property type="entry name" value="NUCLEAR GTPASE, GERMINAL CENTER-ASSOCIATED, TANDEM DUPLICATE 3"/>
    <property type="match status" value="1"/>
</dbReference>
<dbReference type="SUPFAM" id="SSF52540">
    <property type="entry name" value="P-loop containing nucleoside triphosphate hydrolases"/>
    <property type="match status" value="1"/>
</dbReference>
<dbReference type="Proteomes" id="UP000249402">
    <property type="component" value="Unassembled WGS sequence"/>
</dbReference>
<dbReference type="STRING" id="1448316.A0A395H1K7"/>
<dbReference type="PANTHER" id="PTHR36681:SF3">
    <property type="entry name" value="NUCLEAR GTPASE, GERMINAL CENTER-ASSOCIATED, TANDEM DUPLICATE 3"/>
    <property type="match status" value="1"/>
</dbReference>
<dbReference type="VEuPathDB" id="FungiDB:BO80DRAFT_465201"/>
<organism evidence="4 5">
    <name type="scientific">Aspergillus ibericus CBS 121593</name>
    <dbReference type="NCBI Taxonomy" id="1448316"/>
    <lineage>
        <taxon>Eukaryota</taxon>
        <taxon>Fungi</taxon>
        <taxon>Dikarya</taxon>
        <taxon>Ascomycota</taxon>
        <taxon>Pezizomycotina</taxon>
        <taxon>Eurotiomycetes</taxon>
        <taxon>Eurotiomycetidae</taxon>
        <taxon>Eurotiales</taxon>
        <taxon>Aspergillaceae</taxon>
        <taxon>Aspergillus</taxon>
        <taxon>Aspergillus subgen. Circumdati</taxon>
    </lineage>
</organism>
<protein>
    <submittedName>
        <fullName evidence="4">Uncharacterized protein</fullName>
    </submittedName>
</protein>
<dbReference type="EMBL" id="KZ824439">
    <property type="protein sequence ID" value="RAL00728.1"/>
    <property type="molecule type" value="Genomic_DNA"/>
</dbReference>
<dbReference type="InterPro" id="IPR045063">
    <property type="entry name" value="Dynamin_N"/>
</dbReference>
<feature type="domain" description="DUF7605" evidence="3">
    <location>
        <begin position="873"/>
        <end position="1023"/>
    </location>
</feature>
<dbReference type="GeneID" id="37227567"/>
<proteinExistence type="predicted"/>
<evidence type="ECO:0000313" key="4">
    <source>
        <dbReference type="EMBL" id="RAL00728.1"/>
    </source>
</evidence>
<keyword evidence="5" id="KW-1185">Reference proteome</keyword>
<dbReference type="Pfam" id="PF00350">
    <property type="entry name" value="Dynamin_N"/>
    <property type="match status" value="1"/>
</dbReference>
<evidence type="ECO:0000313" key="5">
    <source>
        <dbReference type="Proteomes" id="UP000249402"/>
    </source>
</evidence>
<dbReference type="RefSeq" id="XP_025575055.1">
    <property type="nucleotide sequence ID" value="XM_025722702.1"/>
</dbReference>
<dbReference type="Gene3D" id="3.40.50.300">
    <property type="entry name" value="P-loop containing nucleotide triphosphate hydrolases"/>
    <property type="match status" value="1"/>
</dbReference>
<evidence type="ECO:0000259" key="2">
    <source>
        <dbReference type="Pfam" id="PF00350"/>
    </source>
</evidence>
<keyword evidence="1" id="KW-0175">Coiled coil</keyword>
<accession>A0A395H1K7</accession>
<dbReference type="AlphaFoldDB" id="A0A395H1K7"/>
<sequence length="1109" mass="126439">MNTNISHLAQLHFVAEQTARHARIWNGQDCAPPCADFAGGWAGVTPMLRGMYTQRVEYLASLEVQGEALEDYEGFVKGLYEHCYAGMDPLRVEMTSCVGFAEFKSLVDRSGATDTIMFDAPEDDDDDDLLYVSGRSVRVKKEQVEPSFDNDDMLVSPGPSEFLKAEKLETERFPEDISNIPEYSAVPETEMLDDPFYEEADLVEGLAMDYDLQDREDPKIAVLEAAVGTGTNALDKLQEVMEGYGKLATDTEWMTECERMRRYAQTEKVIIGVVGTTGAGKSSLINAILDENNLVATDCMRASTAVATEISYNHGDSKYRAEVEFIRRREWQQELEILSAEIQDYYEIVRRGEAPTDSHAAVALEKIKAVYPALTPQNILDASVDDLMGNEKVCELLDTTMHFEEDDPNIFAEKFETGPDEQAHSTDGLDLTDHGIGLWPLVRVVRIYTKAAALKTGAILVDLPGVFDSNAARVAVANDYMKRCSSHWIVAPINRAVDDKVARDLLSRNFRRQMQMDSAFNDITFICTKTDDIATAEVIQALELELPAMGELREHRHECRLLKGEIRKLQQGSTRLVAKVDRMEPKIEELEERLTGEFLFTPSQLSPKKKPPVSEGRLPLGQRLLHNFHDLQSQRKQLQNERRSLHQQIDAKEKQLQELIMVRESQEHDRLRTCIEARNNYSKEEMKRDFVHGIWIMDQEINEDGSTRTKTRDYRTVEKSLPIFCVSSRAYQELRGRCERRSKVRGYARLEETEIPQLQRHCIALTEKARESSARRFLVHLHQLFQSMSLWTSVTNAADTVSDSKRLEIEADFNNAFGNLEKGMRELGKGFNSDLEKIFRENVTNDLDRAACWATLQFPQTVSRWNGPEKDGGLHWQTYRATCRRYGVFRDKDMNKELAEPMLDKIVGGWIRAFEILIPQAFLELTETMDRTLCVFHKDAIDPQKDSLANEAKIMLDGTVRAYQKSIRQLLKQPQSNLKAQQKENSRMISDVIATELSRVYEECVAQAGKGTLARMRDIMKQQAKVNGSDVFQKSAQGLEKELLGLVKETGENITEIIRTLLGWASRDYRGALVEPQIRRFSEQQVRMRREMNEVIEHTEAELQLEQLL</sequence>
<feature type="coiled-coil region" evidence="1">
    <location>
        <begin position="621"/>
        <end position="669"/>
    </location>
</feature>
<dbReference type="Pfam" id="PF24564">
    <property type="entry name" value="DUF7605"/>
    <property type="match status" value="1"/>
</dbReference>
<name>A0A395H1K7_9EURO</name>
<dbReference type="InterPro" id="IPR027417">
    <property type="entry name" value="P-loop_NTPase"/>
</dbReference>
<dbReference type="InterPro" id="IPR056024">
    <property type="entry name" value="DUF7605"/>
</dbReference>
<gene>
    <name evidence="4" type="ORF">BO80DRAFT_465201</name>
</gene>